<comment type="caution">
    <text evidence="2">The sequence shown here is derived from an EMBL/GenBank/DDBJ whole genome shotgun (WGS) entry which is preliminary data.</text>
</comment>
<dbReference type="VEuPathDB" id="FungiDB:SPBR_04392"/>
<gene>
    <name evidence="2" type="ORF">SPBR_04392</name>
</gene>
<proteinExistence type="predicted"/>
<organism evidence="2 3">
    <name type="scientific">Sporothrix brasiliensis 5110</name>
    <dbReference type="NCBI Taxonomy" id="1398154"/>
    <lineage>
        <taxon>Eukaryota</taxon>
        <taxon>Fungi</taxon>
        <taxon>Dikarya</taxon>
        <taxon>Ascomycota</taxon>
        <taxon>Pezizomycotina</taxon>
        <taxon>Sordariomycetes</taxon>
        <taxon>Sordariomycetidae</taxon>
        <taxon>Ophiostomatales</taxon>
        <taxon>Ophiostomataceae</taxon>
        <taxon>Sporothrix</taxon>
    </lineage>
</organism>
<evidence type="ECO:0008006" key="4">
    <source>
        <dbReference type="Google" id="ProtNLM"/>
    </source>
</evidence>
<dbReference type="PANTHER" id="PTHR47843">
    <property type="entry name" value="BTB DOMAIN-CONTAINING PROTEIN-RELATED"/>
    <property type="match status" value="1"/>
</dbReference>
<dbReference type="InterPro" id="IPR011333">
    <property type="entry name" value="SKP1/BTB/POZ_sf"/>
</dbReference>
<dbReference type="PANTHER" id="PTHR47843:SF2">
    <property type="entry name" value="BTB DOMAIN-CONTAINING PROTEIN"/>
    <property type="match status" value="1"/>
</dbReference>
<dbReference type="GeneID" id="63677596"/>
<evidence type="ECO:0000313" key="3">
    <source>
        <dbReference type="Proteomes" id="UP000031575"/>
    </source>
</evidence>
<feature type="region of interest" description="Disordered" evidence="1">
    <location>
        <begin position="119"/>
        <end position="142"/>
    </location>
</feature>
<name>A0A0C2F3W3_9PEZI</name>
<evidence type="ECO:0000313" key="2">
    <source>
        <dbReference type="EMBL" id="KIH93604.1"/>
    </source>
</evidence>
<sequence>MGTVSYSTQVMIPSDGKAFSAPCGLLTLLNTKIVSSALLTFAVGPGRKEFTIHFALVAAQSRSLGRLVNGHMLEASECRVEWSGTDETTFVHFSQFAYTGDYNGPEWYTNALPKYEQQAAADDDGGWETPGPTPEKNGESPKLAVADEPYSVAAPLLPRWFTEQCPGGFCNHDAVSWIDGFDVFIVHAQVYLFADYHGIAPLQTLALCKLHRILVHFLLNHDSIGRIVWLVRYIYDNTPPDPKDRLRSMVSLYAACTFFQFKDNKDVDLLMRTVGDFVGDVFQQTIA</sequence>
<protein>
    <recommendedName>
        <fullName evidence="4">BTB domain-containing protein</fullName>
    </recommendedName>
</protein>
<dbReference type="OrthoDB" id="9997739at2759"/>
<dbReference type="AlphaFoldDB" id="A0A0C2F3W3"/>
<dbReference type="Proteomes" id="UP000031575">
    <property type="component" value="Unassembled WGS sequence"/>
</dbReference>
<dbReference type="RefSeq" id="XP_040621614.1">
    <property type="nucleotide sequence ID" value="XM_040762675.1"/>
</dbReference>
<evidence type="ECO:0000256" key="1">
    <source>
        <dbReference type="SAM" id="MobiDB-lite"/>
    </source>
</evidence>
<accession>A0A0C2F3W3</accession>
<dbReference type="HOGENOM" id="CLU_056399_2_1_1"/>
<keyword evidence="3" id="KW-1185">Reference proteome</keyword>
<reference evidence="2 3" key="1">
    <citation type="journal article" date="2014" name="BMC Genomics">
        <title>Comparative genomics of the major fungal agents of human and animal Sporotrichosis: Sporothrix schenckii and Sporothrix brasiliensis.</title>
        <authorList>
            <person name="Teixeira M.M."/>
            <person name="de Almeida L.G."/>
            <person name="Kubitschek-Barreira P."/>
            <person name="Alves F.L."/>
            <person name="Kioshima E.S."/>
            <person name="Abadio A.K."/>
            <person name="Fernandes L."/>
            <person name="Derengowski L.S."/>
            <person name="Ferreira K.S."/>
            <person name="Souza R.C."/>
            <person name="Ruiz J.C."/>
            <person name="de Andrade N.C."/>
            <person name="Paes H.C."/>
            <person name="Nicola A.M."/>
            <person name="Albuquerque P."/>
            <person name="Gerber A.L."/>
            <person name="Martins V.P."/>
            <person name="Peconick L.D."/>
            <person name="Neto A.V."/>
            <person name="Chaucanez C.B."/>
            <person name="Silva P.A."/>
            <person name="Cunha O.L."/>
            <person name="de Oliveira F.F."/>
            <person name="dos Santos T.C."/>
            <person name="Barros A.L."/>
            <person name="Soares M.A."/>
            <person name="de Oliveira L.M."/>
            <person name="Marini M.M."/>
            <person name="Villalobos-Duno H."/>
            <person name="Cunha M.M."/>
            <person name="de Hoog S."/>
            <person name="da Silveira J.F."/>
            <person name="Henrissat B."/>
            <person name="Nino-Vega G.A."/>
            <person name="Cisalpino P.S."/>
            <person name="Mora-Montes H.M."/>
            <person name="Almeida S.R."/>
            <person name="Stajich J.E."/>
            <person name="Lopes-Bezerra L.M."/>
            <person name="Vasconcelos A.T."/>
            <person name="Felipe M.S."/>
        </authorList>
    </citation>
    <scope>NUCLEOTIDE SEQUENCE [LARGE SCALE GENOMIC DNA]</scope>
    <source>
        <strain evidence="2 3">5110</strain>
    </source>
</reference>
<dbReference type="Gene3D" id="3.30.710.10">
    <property type="entry name" value="Potassium Channel Kv1.1, Chain A"/>
    <property type="match status" value="1"/>
</dbReference>
<dbReference type="SUPFAM" id="SSF54695">
    <property type="entry name" value="POZ domain"/>
    <property type="match status" value="1"/>
</dbReference>
<dbReference type="EMBL" id="AWTV01000005">
    <property type="protein sequence ID" value="KIH93604.1"/>
    <property type="molecule type" value="Genomic_DNA"/>
</dbReference>